<dbReference type="Proteomes" id="UP001158049">
    <property type="component" value="Unassembled WGS sequence"/>
</dbReference>
<comment type="caution">
    <text evidence="2">The sequence shown here is derived from an EMBL/GenBank/DDBJ whole genome shotgun (WGS) entry which is preliminary data.</text>
</comment>
<sequence>MPDPSFVLPLLLQSVLVPAAVCAALLLLLGRARSDWSAPVAIAGGLLASMAATYHAQWSFPPHQALDWMPLVIALALCAIVVERRAAWWRRLLLSALTAAVVAWPALGSAGAANTIITVAVMALLMAGVWSALAPAAQRPAAPLALTLAAGGAGLALMIDASQLLGQLCGGLGVAIAACGILRLRGSGGFGAAAVGASVLLLGALLGYARIYAGFGIPMMALLLAALLAEPLLTALRRRPAAILPAAVLTAIPVLAAIGMAVKAMQDSGGY</sequence>
<feature type="transmembrane region" description="Helical" evidence="1">
    <location>
        <begin position="36"/>
        <end position="54"/>
    </location>
</feature>
<feature type="transmembrane region" description="Helical" evidence="1">
    <location>
        <begin position="215"/>
        <end position="236"/>
    </location>
</feature>
<dbReference type="EMBL" id="FXUL01000001">
    <property type="protein sequence ID" value="SMP45606.1"/>
    <property type="molecule type" value="Genomic_DNA"/>
</dbReference>
<evidence type="ECO:0008006" key="4">
    <source>
        <dbReference type="Google" id="ProtNLM"/>
    </source>
</evidence>
<feature type="transmembrane region" description="Helical" evidence="1">
    <location>
        <begin position="141"/>
        <end position="159"/>
    </location>
</feature>
<organism evidence="2 3">
    <name type="scientific">Noviherbaspirillum suwonense</name>
    <dbReference type="NCBI Taxonomy" id="1224511"/>
    <lineage>
        <taxon>Bacteria</taxon>
        <taxon>Pseudomonadati</taxon>
        <taxon>Pseudomonadota</taxon>
        <taxon>Betaproteobacteria</taxon>
        <taxon>Burkholderiales</taxon>
        <taxon>Oxalobacteraceae</taxon>
        <taxon>Noviherbaspirillum</taxon>
    </lineage>
</organism>
<feature type="transmembrane region" description="Helical" evidence="1">
    <location>
        <begin position="6"/>
        <end position="29"/>
    </location>
</feature>
<feature type="transmembrane region" description="Helical" evidence="1">
    <location>
        <begin position="243"/>
        <end position="262"/>
    </location>
</feature>
<feature type="transmembrane region" description="Helical" evidence="1">
    <location>
        <begin position="189"/>
        <end position="209"/>
    </location>
</feature>
<feature type="transmembrane region" description="Helical" evidence="1">
    <location>
        <begin position="66"/>
        <end position="82"/>
    </location>
</feature>
<dbReference type="RefSeq" id="WP_283440680.1">
    <property type="nucleotide sequence ID" value="NZ_FXUL01000001.1"/>
</dbReference>
<feature type="transmembrane region" description="Helical" evidence="1">
    <location>
        <begin position="165"/>
        <end position="182"/>
    </location>
</feature>
<keyword evidence="1" id="KW-0812">Transmembrane</keyword>
<keyword evidence="3" id="KW-1185">Reference proteome</keyword>
<feature type="transmembrane region" description="Helical" evidence="1">
    <location>
        <begin position="89"/>
        <end position="107"/>
    </location>
</feature>
<accession>A0ABY1PVE2</accession>
<keyword evidence="1" id="KW-1133">Transmembrane helix</keyword>
<evidence type="ECO:0000256" key="1">
    <source>
        <dbReference type="SAM" id="Phobius"/>
    </source>
</evidence>
<proteinExistence type="predicted"/>
<name>A0ABY1PVE2_9BURK</name>
<evidence type="ECO:0000313" key="2">
    <source>
        <dbReference type="EMBL" id="SMP45606.1"/>
    </source>
</evidence>
<gene>
    <name evidence="2" type="ORF">SAMN06295970_101537</name>
</gene>
<reference evidence="2 3" key="1">
    <citation type="submission" date="2017-05" db="EMBL/GenBank/DDBJ databases">
        <authorList>
            <person name="Varghese N."/>
            <person name="Submissions S."/>
        </authorList>
    </citation>
    <scope>NUCLEOTIDE SEQUENCE [LARGE SCALE GENOMIC DNA]</scope>
    <source>
        <strain evidence="2 3">DSM 26001</strain>
    </source>
</reference>
<keyword evidence="1" id="KW-0472">Membrane</keyword>
<evidence type="ECO:0000313" key="3">
    <source>
        <dbReference type="Proteomes" id="UP001158049"/>
    </source>
</evidence>
<feature type="transmembrane region" description="Helical" evidence="1">
    <location>
        <begin position="113"/>
        <end position="134"/>
    </location>
</feature>
<protein>
    <recommendedName>
        <fullName evidence="4">Prepilin type IV endopeptidase peptidase domain-containing protein</fullName>
    </recommendedName>
</protein>